<dbReference type="Proteomes" id="UP000317998">
    <property type="component" value="Unassembled WGS sequence"/>
</dbReference>
<dbReference type="GO" id="GO:0005737">
    <property type="term" value="C:cytoplasm"/>
    <property type="evidence" value="ECO:0007669"/>
    <property type="project" value="TreeGrafter"/>
</dbReference>
<keyword evidence="4" id="KW-1185">Reference proteome</keyword>
<dbReference type="Pfam" id="PF00248">
    <property type="entry name" value="Aldo_ket_red"/>
    <property type="match status" value="1"/>
</dbReference>
<keyword evidence="1" id="KW-0560">Oxidoreductase</keyword>
<dbReference type="EMBL" id="VFOM01000001">
    <property type="protein sequence ID" value="TQL47493.1"/>
    <property type="molecule type" value="Genomic_DNA"/>
</dbReference>
<dbReference type="SUPFAM" id="SSF51430">
    <property type="entry name" value="NAD(P)-linked oxidoreductase"/>
    <property type="match status" value="1"/>
</dbReference>
<dbReference type="RefSeq" id="WP_141879732.1">
    <property type="nucleotide sequence ID" value="NZ_VFOM01000001.1"/>
</dbReference>
<proteinExistence type="predicted"/>
<gene>
    <name evidence="3" type="ORF">FB562_0556</name>
</gene>
<sequence length="332" mass="35649">MPAQTEAGARLELDAVGYGAMSLSDAYGAIDDASGLAVLRAAVDAGITHIDTANIYGDGRSETIIGRFIAERGRDAITLASKVGIIRGADGKRGIRGDREYIHQQVELSLARLGTEHLDLYYQHRVDPAIPIEETVGALAELVQAGKVLHIGLSEATGEELRRAHAVHPIAAVQSEWNLLSRDVETYVAPAAAELGVTFVAFSPLSRGLLTDGFDASVVGTDLRRTFPRFWPENLPANMALAREVTAVAEKRSGTTEEVALAWLRERARRIGVELSVIPGTRSIEHLLRNLRSQQLQLDDTDMDALDGVAARAAGSRSAEAAWVSGSREGLL</sequence>
<dbReference type="PRINTS" id="PR00069">
    <property type="entry name" value="ALDKETRDTASE"/>
</dbReference>
<evidence type="ECO:0000313" key="4">
    <source>
        <dbReference type="Proteomes" id="UP000317998"/>
    </source>
</evidence>
<organism evidence="3 4">
    <name type="scientific">Homoserinimonas aerilata</name>
    <dbReference type="NCBI Taxonomy" id="1162970"/>
    <lineage>
        <taxon>Bacteria</taxon>
        <taxon>Bacillati</taxon>
        <taxon>Actinomycetota</taxon>
        <taxon>Actinomycetes</taxon>
        <taxon>Micrococcales</taxon>
        <taxon>Microbacteriaceae</taxon>
        <taxon>Homoserinimonas</taxon>
    </lineage>
</organism>
<dbReference type="GO" id="GO:0016491">
    <property type="term" value="F:oxidoreductase activity"/>
    <property type="evidence" value="ECO:0007669"/>
    <property type="project" value="UniProtKB-KW"/>
</dbReference>
<comment type="caution">
    <text evidence="3">The sequence shown here is derived from an EMBL/GenBank/DDBJ whole genome shotgun (WGS) entry which is preliminary data.</text>
</comment>
<evidence type="ECO:0000313" key="3">
    <source>
        <dbReference type="EMBL" id="TQL47493.1"/>
    </source>
</evidence>
<dbReference type="InterPro" id="IPR020471">
    <property type="entry name" value="AKR"/>
</dbReference>
<accession>A0A542YHB2</accession>
<dbReference type="AlphaFoldDB" id="A0A542YHB2"/>
<name>A0A542YHB2_9MICO</name>
<evidence type="ECO:0000256" key="1">
    <source>
        <dbReference type="ARBA" id="ARBA00023002"/>
    </source>
</evidence>
<evidence type="ECO:0000259" key="2">
    <source>
        <dbReference type="Pfam" id="PF00248"/>
    </source>
</evidence>
<feature type="domain" description="NADP-dependent oxidoreductase" evidence="2">
    <location>
        <begin position="16"/>
        <end position="309"/>
    </location>
</feature>
<protein>
    <submittedName>
        <fullName evidence="3">Aryl-alcohol dehydrogenase-like predicted oxidoreductase</fullName>
    </submittedName>
</protein>
<dbReference type="InterPro" id="IPR050791">
    <property type="entry name" value="Aldo-Keto_reductase"/>
</dbReference>
<dbReference type="InterPro" id="IPR023210">
    <property type="entry name" value="NADP_OxRdtase_dom"/>
</dbReference>
<dbReference type="PANTHER" id="PTHR43625:SF40">
    <property type="entry name" value="ALDO-KETO REDUCTASE YAKC [NADP(+)]"/>
    <property type="match status" value="1"/>
</dbReference>
<dbReference type="InterPro" id="IPR036812">
    <property type="entry name" value="NAD(P)_OxRdtase_dom_sf"/>
</dbReference>
<dbReference type="Gene3D" id="3.20.20.100">
    <property type="entry name" value="NADP-dependent oxidoreductase domain"/>
    <property type="match status" value="1"/>
</dbReference>
<dbReference type="OrthoDB" id="9768793at2"/>
<reference evidence="3 4" key="1">
    <citation type="submission" date="2019-06" db="EMBL/GenBank/DDBJ databases">
        <title>Sequencing the genomes of 1000 actinobacteria strains.</title>
        <authorList>
            <person name="Klenk H.-P."/>
        </authorList>
    </citation>
    <scope>NUCLEOTIDE SEQUENCE [LARGE SCALE GENOMIC DNA]</scope>
    <source>
        <strain evidence="3 4">DSM 26477</strain>
    </source>
</reference>
<dbReference type="PANTHER" id="PTHR43625">
    <property type="entry name" value="AFLATOXIN B1 ALDEHYDE REDUCTASE"/>
    <property type="match status" value="1"/>
</dbReference>